<evidence type="ECO:0000256" key="1">
    <source>
        <dbReference type="SAM" id="Phobius"/>
    </source>
</evidence>
<dbReference type="Proteomes" id="UP000608850">
    <property type="component" value="Unassembled WGS sequence"/>
</dbReference>
<keyword evidence="1" id="KW-0472">Membrane</keyword>
<reference evidence="2 3" key="1">
    <citation type="journal article" date="2019" name="Int. J. Syst. Evol. Microbiol.">
        <title>The Global Catalogue of Microorganisms (GCM) 10K type strain sequencing project: providing services to taxonomists for standard genome sequencing and annotation.</title>
        <authorList>
            <consortium name="The Broad Institute Genomics Platform"/>
            <consortium name="The Broad Institute Genome Sequencing Center for Infectious Disease"/>
            <person name="Wu L."/>
            <person name="Ma J."/>
        </authorList>
    </citation>
    <scope>NUCLEOTIDE SEQUENCE [LARGE SCALE GENOMIC DNA]</scope>
    <source>
        <strain evidence="2 3">JCM 16331</strain>
    </source>
</reference>
<protein>
    <submittedName>
        <fullName evidence="2">Uncharacterized protein</fullName>
    </submittedName>
</protein>
<evidence type="ECO:0000313" key="3">
    <source>
        <dbReference type="Proteomes" id="UP000608850"/>
    </source>
</evidence>
<keyword evidence="1" id="KW-1133">Transmembrane helix</keyword>
<comment type="caution">
    <text evidence="2">The sequence shown here is derived from an EMBL/GenBank/DDBJ whole genome shotgun (WGS) entry which is preliminary data.</text>
</comment>
<dbReference type="EMBL" id="BMOQ01000004">
    <property type="protein sequence ID" value="GGN17351.1"/>
    <property type="molecule type" value="Genomic_DNA"/>
</dbReference>
<keyword evidence="1" id="KW-0812">Transmembrane</keyword>
<accession>A0A830GBV5</accession>
<dbReference type="AlphaFoldDB" id="A0A830GBV5"/>
<proteinExistence type="predicted"/>
<dbReference type="OrthoDB" id="166747at2157"/>
<organism evidence="2 3">
    <name type="scientific">Halarchaeum nitratireducens</name>
    <dbReference type="NCBI Taxonomy" id="489913"/>
    <lineage>
        <taxon>Archaea</taxon>
        <taxon>Methanobacteriati</taxon>
        <taxon>Methanobacteriota</taxon>
        <taxon>Stenosarchaea group</taxon>
        <taxon>Halobacteria</taxon>
        <taxon>Halobacteriales</taxon>
        <taxon>Halobacteriaceae</taxon>
    </lineage>
</organism>
<dbReference type="RefSeq" id="WP_188878420.1">
    <property type="nucleotide sequence ID" value="NZ_BMOQ01000004.1"/>
</dbReference>
<name>A0A830GBV5_9EURY</name>
<gene>
    <name evidence="2" type="ORF">GCM10009021_17700</name>
</gene>
<feature type="transmembrane region" description="Helical" evidence="1">
    <location>
        <begin position="12"/>
        <end position="36"/>
    </location>
</feature>
<sequence length="55" mass="6051">MASPFARLVTAVQYQITLAFALVLLPIATLASRLGLTLPLYRLIERSEAAYESAR</sequence>
<evidence type="ECO:0000313" key="2">
    <source>
        <dbReference type="EMBL" id="GGN17351.1"/>
    </source>
</evidence>
<keyword evidence="3" id="KW-1185">Reference proteome</keyword>